<proteinExistence type="predicted"/>
<protein>
    <submittedName>
        <fullName evidence="1">Putative secreted protein</fullName>
    </submittedName>
</protein>
<dbReference type="EMBL" id="GGFJ01014390">
    <property type="protein sequence ID" value="MBW63531.1"/>
    <property type="molecule type" value="Transcribed_RNA"/>
</dbReference>
<dbReference type="AlphaFoldDB" id="A0A2M4CED8"/>
<accession>A0A2M4CED8</accession>
<sequence length="71" mass="8330">MHRSFPRFPMSDLRICFFPTLWSSFVCALWHDVGATYRFRNYDEKGFVPFSTPTSRPSGLQFLLELCGLTF</sequence>
<organism evidence="1">
    <name type="scientific">Anopheles marajoara</name>
    <dbReference type="NCBI Taxonomy" id="58244"/>
    <lineage>
        <taxon>Eukaryota</taxon>
        <taxon>Metazoa</taxon>
        <taxon>Ecdysozoa</taxon>
        <taxon>Arthropoda</taxon>
        <taxon>Hexapoda</taxon>
        <taxon>Insecta</taxon>
        <taxon>Pterygota</taxon>
        <taxon>Neoptera</taxon>
        <taxon>Endopterygota</taxon>
        <taxon>Diptera</taxon>
        <taxon>Nematocera</taxon>
        <taxon>Culicoidea</taxon>
        <taxon>Culicidae</taxon>
        <taxon>Anophelinae</taxon>
        <taxon>Anopheles</taxon>
    </lineage>
</organism>
<name>A0A2M4CED8_9DIPT</name>
<evidence type="ECO:0000313" key="1">
    <source>
        <dbReference type="EMBL" id="MBW63531.1"/>
    </source>
</evidence>
<reference evidence="1" key="1">
    <citation type="submission" date="2018-01" db="EMBL/GenBank/DDBJ databases">
        <title>An insight into the sialome of Amazonian anophelines.</title>
        <authorList>
            <person name="Ribeiro J.M."/>
            <person name="Scarpassa V."/>
            <person name="Calvo E."/>
        </authorList>
    </citation>
    <scope>NUCLEOTIDE SEQUENCE</scope>
    <source>
        <tissue evidence="1">Salivary glands</tissue>
    </source>
</reference>